<evidence type="ECO:0000259" key="1">
    <source>
        <dbReference type="Pfam" id="PF00646"/>
    </source>
</evidence>
<dbReference type="InterPro" id="IPR036047">
    <property type="entry name" value="F-box-like_dom_sf"/>
</dbReference>
<gene>
    <name evidence="2" type="ORF">Gohar_027690</name>
</gene>
<keyword evidence="3" id="KW-1185">Reference proteome</keyword>
<name>A0A7J9HVL3_9ROSI</name>
<organism evidence="2 3">
    <name type="scientific">Gossypium harknessii</name>
    <dbReference type="NCBI Taxonomy" id="34285"/>
    <lineage>
        <taxon>Eukaryota</taxon>
        <taxon>Viridiplantae</taxon>
        <taxon>Streptophyta</taxon>
        <taxon>Embryophyta</taxon>
        <taxon>Tracheophyta</taxon>
        <taxon>Spermatophyta</taxon>
        <taxon>Magnoliopsida</taxon>
        <taxon>eudicotyledons</taxon>
        <taxon>Gunneridae</taxon>
        <taxon>Pentapetalae</taxon>
        <taxon>rosids</taxon>
        <taxon>malvids</taxon>
        <taxon>Malvales</taxon>
        <taxon>Malvaceae</taxon>
        <taxon>Malvoideae</taxon>
        <taxon>Gossypium</taxon>
    </lineage>
</organism>
<evidence type="ECO:0000313" key="3">
    <source>
        <dbReference type="Proteomes" id="UP000593560"/>
    </source>
</evidence>
<dbReference type="CDD" id="cd22157">
    <property type="entry name" value="F-box_AtFBW1-like"/>
    <property type="match status" value="1"/>
</dbReference>
<protein>
    <recommendedName>
        <fullName evidence="1">F-box domain-containing protein</fullName>
    </recommendedName>
</protein>
<dbReference type="AlphaFoldDB" id="A0A7J9HVL3"/>
<dbReference type="InterPro" id="IPR050796">
    <property type="entry name" value="SCF_F-box_component"/>
</dbReference>
<reference evidence="2 3" key="1">
    <citation type="journal article" date="2019" name="Genome Biol. Evol.">
        <title>Insights into the evolution of the New World diploid cottons (Gossypium, subgenus Houzingenia) based on genome sequencing.</title>
        <authorList>
            <person name="Grover C.E."/>
            <person name="Arick M.A. 2nd"/>
            <person name="Thrash A."/>
            <person name="Conover J.L."/>
            <person name="Sanders W.S."/>
            <person name="Peterson D.G."/>
            <person name="Frelichowski J.E."/>
            <person name="Scheffler J.A."/>
            <person name="Scheffler B.E."/>
            <person name="Wendel J.F."/>
        </authorList>
    </citation>
    <scope>NUCLEOTIDE SEQUENCE [LARGE SCALE GENOMIC DNA]</scope>
    <source>
        <strain evidence="2">0</strain>
        <tissue evidence="2">Leaf</tissue>
    </source>
</reference>
<proteinExistence type="predicted"/>
<feature type="domain" description="F-box" evidence="1">
    <location>
        <begin position="8"/>
        <end position="45"/>
    </location>
</feature>
<dbReference type="Proteomes" id="UP000593560">
    <property type="component" value="Unassembled WGS sequence"/>
</dbReference>
<dbReference type="EMBL" id="JABFAD010000011">
    <property type="protein sequence ID" value="MBA0813870.1"/>
    <property type="molecule type" value="Genomic_DNA"/>
</dbReference>
<dbReference type="Gene3D" id="1.20.1280.50">
    <property type="match status" value="1"/>
</dbReference>
<dbReference type="OrthoDB" id="964508at2759"/>
<comment type="caution">
    <text evidence="2">The sequence shown here is derived from an EMBL/GenBank/DDBJ whole genome shotgun (WGS) entry which is preliminary data.</text>
</comment>
<dbReference type="PANTHER" id="PTHR31672:SF13">
    <property type="entry name" value="F-BOX PROTEIN CPR30-LIKE"/>
    <property type="match status" value="1"/>
</dbReference>
<dbReference type="SUPFAM" id="SSF81383">
    <property type="entry name" value="F-box domain"/>
    <property type="match status" value="1"/>
</dbReference>
<dbReference type="Pfam" id="PF00646">
    <property type="entry name" value="F-box"/>
    <property type="match status" value="1"/>
</dbReference>
<accession>A0A7J9HVL3</accession>
<dbReference type="PANTHER" id="PTHR31672">
    <property type="entry name" value="BNACNNG10540D PROTEIN"/>
    <property type="match status" value="1"/>
</dbReference>
<sequence length="216" mass="25215">MKRPRFELSEALMMEVISKLPVKSLTRFNCVCKYWCSSFRTPHFVSKHYHNNLKNNNVNLLLQQRVAKTYTHVFSQISTEEDEILLIKQNIHLPFFKDDDILVYGACHGLWCIQNSFMDKVMNGEAWTKQFSIESVPEVSHSLEFWKTGELFLTSKNNEIVLLDLSTQELKKLRIDTCLNVYAHCISLFAYVESLVLINGRQEHEKHITCQPVGEE</sequence>
<dbReference type="InterPro" id="IPR001810">
    <property type="entry name" value="F-box_dom"/>
</dbReference>
<evidence type="ECO:0000313" key="2">
    <source>
        <dbReference type="EMBL" id="MBA0813870.1"/>
    </source>
</evidence>